<evidence type="ECO:0000313" key="2">
    <source>
        <dbReference type="Proteomes" id="UP001568358"/>
    </source>
</evidence>
<comment type="caution">
    <text evidence="1">The sequence shown here is derived from an EMBL/GenBank/DDBJ whole genome shotgun (WGS) entry which is preliminary data.</text>
</comment>
<dbReference type="Proteomes" id="UP001568358">
    <property type="component" value="Unassembled WGS sequence"/>
</dbReference>
<sequence length="151" mass="17163">MNEVKLEPWELMSAAKDVLGVPALGRILAVCNQQVYRQIRNPEHTQDSIRPPIQRIRTLIYELEQGGERELVEGILNYMAEGADMHVTPNSCQQPDKDSIEGECLDDYPPLMELHEAIRSGADLRELERLAERAKVEIEETVSAVRLEREG</sequence>
<gene>
    <name evidence="1" type="ORF">AB2Z07_05475</name>
</gene>
<reference evidence="1 2" key="1">
    <citation type="submission" date="2024-07" db="EMBL/GenBank/DDBJ databases">
        <title>Active virus-host system and metabolic interactions in a Lokiarchaeon culture.</title>
        <authorList>
            <person name="Ponce Toledo R.I."/>
            <person name="Rodrigues Oliveira T."/>
            <person name="Schleper C."/>
        </authorList>
    </citation>
    <scope>NUCLEOTIDE SEQUENCE [LARGE SCALE GENOMIC DNA]</scope>
    <source>
        <strain evidence="1 2">B35</strain>
    </source>
</reference>
<name>A0ABV4JTJ7_9BACT</name>
<dbReference type="RefSeq" id="WP_371150156.1">
    <property type="nucleotide sequence ID" value="NZ_JBFSOO010000003.1"/>
</dbReference>
<keyword evidence="2" id="KW-1185">Reference proteome</keyword>
<organism evidence="1 2">
    <name type="scientific">Halodesulfovibrio aestuarii</name>
    <dbReference type="NCBI Taxonomy" id="126333"/>
    <lineage>
        <taxon>Bacteria</taxon>
        <taxon>Pseudomonadati</taxon>
        <taxon>Thermodesulfobacteriota</taxon>
        <taxon>Desulfovibrionia</taxon>
        <taxon>Desulfovibrionales</taxon>
        <taxon>Desulfovibrionaceae</taxon>
        <taxon>Halodesulfovibrio</taxon>
    </lineage>
</organism>
<dbReference type="EMBL" id="JBFSOO010000003">
    <property type="protein sequence ID" value="MEZ6852989.1"/>
    <property type="molecule type" value="Genomic_DNA"/>
</dbReference>
<evidence type="ECO:0000313" key="1">
    <source>
        <dbReference type="EMBL" id="MEZ6852989.1"/>
    </source>
</evidence>
<proteinExistence type="predicted"/>
<protein>
    <submittedName>
        <fullName evidence="1">Uncharacterized protein</fullName>
    </submittedName>
</protein>
<accession>A0ABV4JTJ7</accession>